<evidence type="ECO:0000313" key="2">
    <source>
        <dbReference type="EMBL" id="GEY65312.1"/>
    </source>
</evidence>
<comment type="caution">
    <text evidence="2">The sequence shown here is derived from an EMBL/GenBank/DDBJ whole genome shotgun (WGS) entry which is preliminary data.</text>
</comment>
<evidence type="ECO:0000256" key="1">
    <source>
        <dbReference type="SAM" id="MobiDB-lite"/>
    </source>
</evidence>
<sequence>MGVEILQARENLMQSIQTFLRKFNQDIHELLCKLLEDLQIINEELTEYINSPSWNSPTFYDDDDEYTIQYKEYLENLSNAITPDLPTEEPDNSLSMGDEHLSTISKTESDEVIKSSVENFVPIPSKSKVIFDDICDVPFCDNSPPLDILTGHFDLFFDFNDNCTSSDDDYFEDINYVEASPPDSELVSLEESTSLFPIPIDNSDSFIEKSDTSLSYSDNSLPEFETFSDHTEETSSGSTTTHADNSLLESGDTLEYSKSKKLKSSHSTTQLAELQETTSVSACSTIAIGDPTPAVTSASSILAATPIAAGVSTTSGAFGSASEASVLIIKLLDSPPKDTSLSLDSETEEQDAPLRKSSKKKSIARKRTLPSPSKPKSDALPFDEDDPEAEFKRYLRQASDDDEPAKLVSLALVSDITTWEIIPTEFGFNRADLMVLYGLVLDKYKTKRATETEAGDIMYMFVYKKYPLSPETIQRMLNHGLEIDRDQSGNDLTTDIQLIQSLLNQLNPAA</sequence>
<dbReference type="EMBL" id="BKCJ010197189">
    <property type="protein sequence ID" value="GEY65312.1"/>
    <property type="molecule type" value="Genomic_DNA"/>
</dbReference>
<accession>A0A699HVD8</accession>
<protein>
    <submittedName>
        <fullName evidence="2">Uncharacterized protein</fullName>
    </submittedName>
</protein>
<dbReference type="AlphaFoldDB" id="A0A699HVD8"/>
<feature type="region of interest" description="Disordered" evidence="1">
    <location>
        <begin position="217"/>
        <end position="249"/>
    </location>
</feature>
<reference evidence="2" key="1">
    <citation type="journal article" date="2019" name="Sci. Rep.">
        <title>Draft genome of Tanacetum cinerariifolium, the natural source of mosquito coil.</title>
        <authorList>
            <person name="Yamashiro T."/>
            <person name="Shiraishi A."/>
            <person name="Satake H."/>
            <person name="Nakayama K."/>
        </authorList>
    </citation>
    <scope>NUCLEOTIDE SEQUENCE</scope>
</reference>
<feature type="compositionally biased region" description="Basic residues" evidence="1">
    <location>
        <begin position="356"/>
        <end position="368"/>
    </location>
</feature>
<name>A0A699HVD8_TANCI</name>
<proteinExistence type="predicted"/>
<gene>
    <name evidence="2" type="ORF">Tci_437286</name>
</gene>
<organism evidence="2">
    <name type="scientific">Tanacetum cinerariifolium</name>
    <name type="common">Dalmatian daisy</name>
    <name type="synonym">Chrysanthemum cinerariifolium</name>
    <dbReference type="NCBI Taxonomy" id="118510"/>
    <lineage>
        <taxon>Eukaryota</taxon>
        <taxon>Viridiplantae</taxon>
        <taxon>Streptophyta</taxon>
        <taxon>Embryophyta</taxon>
        <taxon>Tracheophyta</taxon>
        <taxon>Spermatophyta</taxon>
        <taxon>Magnoliopsida</taxon>
        <taxon>eudicotyledons</taxon>
        <taxon>Gunneridae</taxon>
        <taxon>Pentapetalae</taxon>
        <taxon>asterids</taxon>
        <taxon>campanulids</taxon>
        <taxon>Asterales</taxon>
        <taxon>Asteraceae</taxon>
        <taxon>Asteroideae</taxon>
        <taxon>Anthemideae</taxon>
        <taxon>Anthemidinae</taxon>
        <taxon>Tanacetum</taxon>
    </lineage>
</organism>
<feature type="region of interest" description="Disordered" evidence="1">
    <location>
        <begin position="338"/>
        <end position="386"/>
    </location>
</feature>